<gene>
    <name evidence="1" type="ORF">glysoja_037743</name>
</gene>
<organism evidence="1">
    <name type="scientific">Glycine soja</name>
    <name type="common">Wild soybean</name>
    <dbReference type="NCBI Taxonomy" id="3848"/>
    <lineage>
        <taxon>Eukaryota</taxon>
        <taxon>Viridiplantae</taxon>
        <taxon>Streptophyta</taxon>
        <taxon>Embryophyta</taxon>
        <taxon>Tracheophyta</taxon>
        <taxon>Spermatophyta</taxon>
        <taxon>Magnoliopsida</taxon>
        <taxon>eudicotyledons</taxon>
        <taxon>Gunneridae</taxon>
        <taxon>Pentapetalae</taxon>
        <taxon>rosids</taxon>
        <taxon>fabids</taxon>
        <taxon>Fabales</taxon>
        <taxon>Fabaceae</taxon>
        <taxon>Papilionoideae</taxon>
        <taxon>50 kb inversion clade</taxon>
        <taxon>NPAAA clade</taxon>
        <taxon>indigoferoid/millettioid clade</taxon>
        <taxon>Phaseoleae</taxon>
        <taxon>Glycine</taxon>
        <taxon>Glycine subgen. Soja</taxon>
    </lineage>
</organism>
<dbReference type="Proteomes" id="UP000053555">
    <property type="component" value="Unassembled WGS sequence"/>
</dbReference>
<name>A0A0B2QRV5_GLYSO</name>
<dbReference type="EMBL" id="KN657115">
    <property type="protein sequence ID" value="KHN22593.1"/>
    <property type="molecule type" value="Genomic_DNA"/>
</dbReference>
<accession>A0A0B2QRV5</accession>
<dbReference type="AlphaFoldDB" id="A0A0B2QRV5"/>
<sequence>MLEAFQTFCLYMQLSDFLKIAALSGYQLGFTETSEEKCKEFKIVQLLEATGKKRG</sequence>
<reference evidence="1" key="1">
    <citation type="submission" date="2014-07" db="EMBL/GenBank/DDBJ databases">
        <title>Identification of a novel salt tolerance gene in wild soybean by whole-genome sequencing.</title>
        <authorList>
            <person name="Lam H.-M."/>
            <person name="Qi X."/>
            <person name="Li M.-W."/>
            <person name="Liu X."/>
            <person name="Xie M."/>
            <person name="Ni M."/>
            <person name="Xu X."/>
        </authorList>
    </citation>
    <scope>NUCLEOTIDE SEQUENCE [LARGE SCALE GENOMIC DNA]</scope>
    <source>
        <tissue evidence="1">Root</tissue>
    </source>
</reference>
<protein>
    <submittedName>
        <fullName evidence="1">Uncharacterized protein</fullName>
    </submittedName>
</protein>
<evidence type="ECO:0000313" key="1">
    <source>
        <dbReference type="EMBL" id="KHN22593.1"/>
    </source>
</evidence>
<proteinExistence type="predicted"/>